<dbReference type="InterPro" id="IPR058670">
    <property type="entry name" value="PTPase_dom"/>
</dbReference>
<accession>A0A7C4TVJ1</accession>
<sequence>MRDEQYEFEKEAFLNILPHSIKERLEDTDDFDNLIEVVLDLGRKPEARYTDRTIYLRDEPVTKDEIEETLRKIGIFDRDHRAGIERTLHRISGIFNRKGEVIGLTCRVGRAIYGTVDILKDIITSEKNLLLLGKPGVGKTTLLRESARVLSTELGKRVIVIDTSNEIGGDGDIPHPGIGNSRRMQVPFGVAQEEVMIEAVENHFPEVIIIDEIGRAEEARACRTIAERGVRLIATAHGTNIENLLVNPTLQDLIGGITSVTLSDEEAIRRGTQKSVLERKSPPTFDTVIEIRERGVFAIYQNVAETVDALLRGFPVFPEIRKSNSNKTTTVKREETPEILSVKEEELNIFVLGINASYVERAIHSMRLRGKIVKDLRIANLILCDQKSFEKKKDLLEFASSQSIPIKVIEKTTLSGIKNFVKDLKNRGNVKAVDFKEIENIIEEVIHKGIPKEIEGNSEELQEKADLIEKYGLITEIVGLKPYTRLIIYPRRKQCL</sequence>
<comment type="caution">
    <text evidence="4">The sequence shown here is derived from an EMBL/GenBank/DDBJ whole genome shotgun (WGS) entry which is preliminary data.</text>
</comment>
<evidence type="ECO:0000313" key="4">
    <source>
        <dbReference type="EMBL" id="HGW60292.1"/>
    </source>
</evidence>
<gene>
    <name evidence="4" type="ORF">ENV82_02500</name>
</gene>
<dbReference type="InterPro" id="IPR003593">
    <property type="entry name" value="AAA+_ATPase"/>
</dbReference>
<protein>
    <submittedName>
        <fullName evidence="4">AAA family ATPase</fullName>
    </submittedName>
</protein>
<evidence type="ECO:0000256" key="1">
    <source>
        <dbReference type="ARBA" id="ARBA00022741"/>
    </source>
</evidence>
<dbReference type="InterPro" id="IPR045735">
    <property type="entry name" value="Spore_III_AA_AAA+_ATPase"/>
</dbReference>
<dbReference type="AlphaFoldDB" id="A0A7C4TVJ1"/>
<evidence type="ECO:0000256" key="2">
    <source>
        <dbReference type="ARBA" id="ARBA00022840"/>
    </source>
</evidence>
<dbReference type="CDD" id="cd00009">
    <property type="entry name" value="AAA"/>
    <property type="match status" value="1"/>
</dbReference>
<dbReference type="Pfam" id="PF19568">
    <property type="entry name" value="Spore_III_AA"/>
    <property type="match status" value="1"/>
</dbReference>
<name>A0A7C4TVJ1_9BACT</name>
<dbReference type="PANTHER" id="PTHR20953">
    <property type="entry name" value="KINASE-RELATED"/>
    <property type="match status" value="1"/>
</dbReference>
<feature type="domain" description="AAA+ ATPase" evidence="3">
    <location>
        <begin position="125"/>
        <end position="272"/>
    </location>
</feature>
<dbReference type="SMART" id="SM00382">
    <property type="entry name" value="AAA"/>
    <property type="match status" value="1"/>
</dbReference>
<dbReference type="GO" id="GO:0005524">
    <property type="term" value="F:ATP binding"/>
    <property type="evidence" value="ECO:0007669"/>
    <property type="project" value="UniProtKB-KW"/>
</dbReference>
<evidence type="ECO:0000259" key="3">
    <source>
        <dbReference type="SMART" id="SM00382"/>
    </source>
</evidence>
<proteinExistence type="predicted"/>
<dbReference type="SUPFAM" id="SSF52540">
    <property type="entry name" value="P-loop containing nucleoside triphosphate hydrolases"/>
    <property type="match status" value="1"/>
</dbReference>
<keyword evidence="2" id="KW-0067">ATP-binding</keyword>
<dbReference type="PANTHER" id="PTHR20953:SF3">
    <property type="entry name" value="P-LOOP CONTAINING NUCLEOSIDE TRIPHOSPHATE HYDROLASES SUPERFAMILY PROTEIN"/>
    <property type="match status" value="1"/>
</dbReference>
<dbReference type="Pfam" id="PF25516">
    <property type="entry name" value="PTPase"/>
    <property type="match status" value="1"/>
</dbReference>
<dbReference type="EMBL" id="DTHV01000081">
    <property type="protein sequence ID" value="HGW60292.1"/>
    <property type="molecule type" value="Genomic_DNA"/>
</dbReference>
<keyword evidence="1" id="KW-0547">Nucleotide-binding</keyword>
<organism evidence="4">
    <name type="scientific">Caldisericum exile</name>
    <dbReference type="NCBI Taxonomy" id="693075"/>
    <lineage>
        <taxon>Bacteria</taxon>
        <taxon>Pseudomonadati</taxon>
        <taxon>Caldisericota/Cryosericota group</taxon>
        <taxon>Caldisericota</taxon>
        <taxon>Caldisericia</taxon>
        <taxon>Caldisericales</taxon>
        <taxon>Caldisericaceae</taxon>
        <taxon>Caldisericum</taxon>
    </lineage>
</organism>
<dbReference type="Gene3D" id="3.40.50.300">
    <property type="entry name" value="P-loop containing nucleotide triphosphate hydrolases"/>
    <property type="match status" value="1"/>
</dbReference>
<reference evidence="4" key="1">
    <citation type="journal article" date="2020" name="mSystems">
        <title>Genome- and Community-Level Interaction Insights into Carbon Utilization and Element Cycling Functions of Hydrothermarchaeota in Hydrothermal Sediment.</title>
        <authorList>
            <person name="Zhou Z."/>
            <person name="Liu Y."/>
            <person name="Xu W."/>
            <person name="Pan J."/>
            <person name="Luo Z.H."/>
            <person name="Li M."/>
        </authorList>
    </citation>
    <scope>NUCLEOTIDE SEQUENCE [LARGE SCALE GENOMIC DNA]</scope>
    <source>
        <strain evidence="4">SpSt-794</strain>
    </source>
</reference>
<dbReference type="InterPro" id="IPR027417">
    <property type="entry name" value="P-loop_NTPase"/>
</dbReference>